<dbReference type="RefSeq" id="WP_013115754.1">
    <property type="nucleotide sequence ID" value="NC_014151.1"/>
</dbReference>
<gene>
    <name evidence="3" type="ordered locus">Cfla_0506</name>
</gene>
<feature type="region of interest" description="Disordered" evidence="1">
    <location>
        <begin position="1"/>
        <end position="28"/>
    </location>
</feature>
<feature type="compositionally biased region" description="Pro residues" evidence="1">
    <location>
        <begin position="1"/>
        <end position="15"/>
    </location>
</feature>
<evidence type="ECO:0000256" key="2">
    <source>
        <dbReference type="SAM" id="Phobius"/>
    </source>
</evidence>
<dbReference type="NCBIfam" id="NF038065">
    <property type="entry name" value="Pr6Pr"/>
    <property type="match status" value="1"/>
</dbReference>
<evidence type="ECO:0000313" key="4">
    <source>
        <dbReference type="Proteomes" id="UP000000849"/>
    </source>
</evidence>
<keyword evidence="4" id="KW-1185">Reference proteome</keyword>
<accession>D5UHZ6</accession>
<feature type="transmembrane region" description="Helical" evidence="2">
    <location>
        <begin position="186"/>
        <end position="206"/>
    </location>
</feature>
<dbReference type="Proteomes" id="UP000000849">
    <property type="component" value="Chromosome"/>
</dbReference>
<name>D5UHZ6_CELFN</name>
<evidence type="ECO:0000256" key="1">
    <source>
        <dbReference type="SAM" id="MobiDB-lite"/>
    </source>
</evidence>
<dbReference type="KEGG" id="cfl:Cfla_0506"/>
<keyword evidence="2" id="KW-0472">Membrane</keyword>
<evidence type="ECO:0008006" key="5">
    <source>
        <dbReference type="Google" id="ProtNLM"/>
    </source>
</evidence>
<dbReference type="eggNOG" id="COG2141">
    <property type="taxonomic scope" value="Bacteria"/>
</dbReference>
<feature type="transmembrane region" description="Helical" evidence="2">
    <location>
        <begin position="84"/>
        <end position="107"/>
    </location>
</feature>
<dbReference type="OrthoDB" id="9809977at2"/>
<feature type="transmembrane region" description="Helical" evidence="2">
    <location>
        <begin position="148"/>
        <end position="166"/>
    </location>
</feature>
<organism evidence="3 4">
    <name type="scientific">Cellulomonas flavigena (strain ATCC 482 / DSM 20109 / BCRC 11376 / JCM 18109 / NBRC 3775 / NCIMB 8073 / NRS 134)</name>
    <dbReference type="NCBI Taxonomy" id="446466"/>
    <lineage>
        <taxon>Bacteria</taxon>
        <taxon>Bacillati</taxon>
        <taxon>Actinomycetota</taxon>
        <taxon>Actinomycetes</taxon>
        <taxon>Micrococcales</taxon>
        <taxon>Cellulomonadaceae</taxon>
        <taxon>Cellulomonas</taxon>
    </lineage>
</organism>
<feature type="transmembrane region" description="Helical" evidence="2">
    <location>
        <begin position="113"/>
        <end position="136"/>
    </location>
</feature>
<sequence>MVPPPGPTVGPTPARPHPRTPCRSPESLRSRRDQVVGSFVAQRAERDVALVDHLGYFTNLTNLLAGAVLVVVGAAGLARRDVPWWLTLARGVLTACLLVVAVVYYGMSPGDGGAAPGVSVVLHLVVPGAVALDWLLVADRPALPWRRLWWVLPYPLTWLAVALVRGRTDGWVPYGFLLPERGAGSLALHVVGLVALLLAAAALVWAASRRGADAGTVGR</sequence>
<dbReference type="HOGENOM" id="CLU_077680_1_1_11"/>
<keyword evidence="2" id="KW-1133">Transmembrane helix</keyword>
<feature type="transmembrane region" description="Helical" evidence="2">
    <location>
        <begin position="56"/>
        <end position="77"/>
    </location>
</feature>
<evidence type="ECO:0000313" key="3">
    <source>
        <dbReference type="EMBL" id="ADG73420.1"/>
    </source>
</evidence>
<reference evidence="3 4" key="1">
    <citation type="journal article" date="2010" name="Stand. Genomic Sci.">
        <title>Complete genome sequence of Cellulomonas flavigena type strain (134).</title>
        <authorList>
            <person name="Abt B."/>
            <person name="Foster B."/>
            <person name="Lapidus A."/>
            <person name="Clum A."/>
            <person name="Sun H."/>
            <person name="Pukall R."/>
            <person name="Lucas S."/>
            <person name="Glavina Del Rio T."/>
            <person name="Nolan M."/>
            <person name="Tice H."/>
            <person name="Cheng J.F."/>
            <person name="Pitluck S."/>
            <person name="Liolios K."/>
            <person name="Ivanova N."/>
            <person name="Mavromatis K."/>
            <person name="Ovchinnikova G."/>
            <person name="Pati A."/>
            <person name="Goodwin L."/>
            <person name="Chen A."/>
            <person name="Palaniappan K."/>
            <person name="Land M."/>
            <person name="Hauser L."/>
            <person name="Chang Y.J."/>
            <person name="Jeffries C.D."/>
            <person name="Rohde M."/>
            <person name="Goker M."/>
            <person name="Woyke T."/>
            <person name="Bristow J."/>
            <person name="Eisen J.A."/>
            <person name="Markowitz V."/>
            <person name="Hugenholtz P."/>
            <person name="Kyrpides N.C."/>
            <person name="Klenk H.P."/>
        </authorList>
    </citation>
    <scope>NUCLEOTIDE SEQUENCE [LARGE SCALE GENOMIC DNA]</scope>
    <source>
        <strain evidence="4">ATCC 482 / DSM 20109 / BCRC 11376 / JCM 18109 / NBRC 3775 / NCIMB 8073 / NRS 134</strain>
    </source>
</reference>
<keyword evidence="2" id="KW-0812">Transmembrane</keyword>
<proteinExistence type="predicted"/>
<dbReference type="STRING" id="446466.Cfla_0506"/>
<dbReference type="AlphaFoldDB" id="D5UHZ6"/>
<dbReference type="EMBL" id="CP001964">
    <property type="protein sequence ID" value="ADG73420.1"/>
    <property type="molecule type" value="Genomic_DNA"/>
</dbReference>
<protein>
    <recommendedName>
        <fullName evidence="5">Integral membrane protein</fullName>
    </recommendedName>
</protein>
<dbReference type="InterPro" id="IPR049713">
    <property type="entry name" value="Pr6Pr-like"/>
</dbReference>